<feature type="domain" description="Response regulatory" evidence="5">
    <location>
        <begin position="9"/>
        <end position="126"/>
    </location>
</feature>
<dbReference type="PANTHER" id="PTHR43214">
    <property type="entry name" value="TWO-COMPONENT RESPONSE REGULATOR"/>
    <property type="match status" value="1"/>
</dbReference>
<protein>
    <submittedName>
        <fullName evidence="6">Response regulator transcription factor</fullName>
    </submittedName>
</protein>
<dbReference type="InterPro" id="IPR000792">
    <property type="entry name" value="Tscrpt_reg_LuxR_C"/>
</dbReference>
<dbReference type="Gene3D" id="3.40.50.2300">
    <property type="match status" value="1"/>
</dbReference>
<dbReference type="SUPFAM" id="SSF46894">
    <property type="entry name" value="C-terminal effector domain of the bipartite response regulators"/>
    <property type="match status" value="1"/>
</dbReference>
<keyword evidence="7" id="KW-1185">Reference proteome</keyword>
<proteinExistence type="predicted"/>
<dbReference type="Pfam" id="PF00196">
    <property type="entry name" value="GerE"/>
    <property type="match status" value="1"/>
</dbReference>
<dbReference type="InterPro" id="IPR011006">
    <property type="entry name" value="CheY-like_superfamily"/>
</dbReference>
<dbReference type="PROSITE" id="PS50043">
    <property type="entry name" value="HTH_LUXR_2"/>
    <property type="match status" value="1"/>
</dbReference>
<evidence type="ECO:0000259" key="5">
    <source>
        <dbReference type="PROSITE" id="PS50110"/>
    </source>
</evidence>
<evidence type="ECO:0000256" key="2">
    <source>
        <dbReference type="ARBA" id="ARBA00023125"/>
    </source>
</evidence>
<dbReference type="InterPro" id="IPR001789">
    <property type="entry name" value="Sig_transdc_resp-reg_receiver"/>
</dbReference>
<dbReference type="CDD" id="cd17535">
    <property type="entry name" value="REC_NarL-like"/>
    <property type="match status" value="1"/>
</dbReference>
<dbReference type="Proteomes" id="UP001501175">
    <property type="component" value="Unassembled WGS sequence"/>
</dbReference>
<dbReference type="PANTHER" id="PTHR43214:SF43">
    <property type="entry name" value="TWO-COMPONENT RESPONSE REGULATOR"/>
    <property type="match status" value="1"/>
</dbReference>
<evidence type="ECO:0000259" key="4">
    <source>
        <dbReference type="PROSITE" id="PS50043"/>
    </source>
</evidence>
<sequence>MAWEGNAINIVIADDHQLFNDGLKKLLTYEGSPYQVVDQVYTGPEVVPAIHKHRPEIVLLDINLPGRNGIDIARQLAKEYPAVRIIIISMYSYEKFANELKQIGVPGYLLKSASNKQLSLCLQRVMEGKTYFDADLDGHVELLYKDDDFIKRYNLSRREIEIIKLIKLGLPASVIAEKLFLSEETVKTHRKNIYYKLNINSVAQLIQFANDLGL</sequence>
<dbReference type="InterPro" id="IPR039420">
    <property type="entry name" value="WalR-like"/>
</dbReference>
<dbReference type="PRINTS" id="PR00038">
    <property type="entry name" value="HTHLUXR"/>
</dbReference>
<evidence type="ECO:0000313" key="7">
    <source>
        <dbReference type="Proteomes" id="UP001501175"/>
    </source>
</evidence>
<organism evidence="6 7">
    <name type="scientific">Nibrella saemangeumensis</name>
    <dbReference type="NCBI Taxonomy" id="1084526"/>
    <lineage>
        <taxon>Bacteria</taxon>
        <taxon>Pseudomonadati</taxon>
        <taxon>Bacteroidota</taxon>
        <taxon>Cytophagia</taxon>
        <taxon>Cytophagales</taxon>
        <taxon>Spirosomataceae</taxon>
        <taxon>Nibrella</taxon>
    </lineage>
</organism>
<dbReference type="PROSITE" id="PS50110">
    <property type="entry name" value="RESPONSE_REGULATORY"/>
    <property type="match status" value="1"/>
</dbReference>
<dbReference type="RefSeq" id="WP_345243074.1">
    <property type="nucleotide sequence ID" value="NZ_BAABHD010000024.1"/>
</dbReference>
<keyword evidence="1 3" id="KW-0597">Phosphoprotein</keyword>
<dbReference type="CDD" id="cd06170">
    <property type="entry name" value="LuxR_C_like"/>
    <property type="match status" value="1"/>
</dbReference>
<evidence type="ECO:0000256" key="1">
    <source>
        <dbReference type="ARBA" id="ARBA00022553"/>
    </source>
</evidence>
<feature type="modified residue" description="4-aspartylphosphate" evidence="3">
    <location>
        <position position="61"/>
    </location>
</feature>
<dbReference type="EMBL" id="BAABHD010000024">
    <property type="protein sequence ID" value="GAA4454078.1"/>
    <property type="molecule type" value="Genomic_DNA"/>
</dbReference>
<dbReference type="PROSITE" id="PS00622">
    <property type="entry name" value="HTH_LUXR_1"/>
    <property type="match status" value="1"/>
</dbReference>
<gene>
    <name evidence="6" type="ORF">GCM10023189_20060</name>
</gene>
<dbReference type="Pfam" id="PF00072">
    <property type="entry name" value="Response_reg"/>
    <property type="match status" value="1"/>
</dbReference>
<accession>A0ABP8MPU4</accession>
<feature type="domain" description="HTH luxR-type" evidence="4">
    <location>
        <begin position="148"/>
        <end position="213"/>
    </location>
</feature>
<evidence type="ECO:0000313" key="6">
    <source>
        <dbReference type="EMBL" id="GAA4454078.1"/>
    </source>
</evidence>
<dbReference type="SMART" id="SM00448">
    <property type="entry name" value="REC"/>
    <property type="match status" value="1"/>
</dbReference>
<reference evidence="7" key="1">
    <citation type="journal article" date="2019" name="Int. J. Syst. Evol. Microbiol.">
        <title>The Global Catalogue of Microorganisms (GCM) 10K type strain sequencing project: providing services to taxonomists for standard genome sequencing and annotation.</title>
        <authorList>
            <consortium name="The Broad Institute Genomics Platform"/>
            <consortium name="The Broad Institute Genome Sequencing Center for Infectious Disease"/>
            <person name="Wu L."/>
            <person name="Ma J."/>
        </authorList>
    </citation>
    <scope>NUCLEOTIDE SEQUENCE [LARGE SCALE GENOMIC DNA]</scope>
    <source>
        <strain evidence="7">JCM 17927</strain>
    </source>
</reference>
<dbReference type="InterPro" id="IPR016032">
    <property type="entry name" value="Sig_transdc_resp-reg_C-effctor"/>
</dbReference>
<comment type="caution">
    <text evidence="6">The sequence shown here is derived from an EMBL/GenBank/DDBJ whole genome shotgun (WGS) entry which is preliminary data.</text>
</comment>
<dbReference type="InterPro" id="IPR058245">
    <property type="entry name" value="NreC/VraR/RcsB-like_REC"/>
</dbReference>
<dbReference type="SUPFAM" id="SSF52172">
    <property type="entry name" value="CheY-like"/>
    <property type="match status" value="1"/>
</dbReference>
<evidence type="ECO:0000256" key="3">
    <source>
        <dbReference type="PROSITE-ProRule" id="PRU00169"/>
    </source>
</evidence>
<keyword evidence="2" id="KW-0238">DNA-binding</keyword>
<dbReference type="SMART" id="SM00421">
    <property type="entry name" value="HTH_LUXR"/>
    <property type="match status" value="1"/>
</dbReference>
<name>A0ABP8MPU4_9BACT</name>